<reference evidence="3 4" key="1">
    <citation type="submission" date="2017-03" db="EMBL/GenBank/DDBJ databases">
        <title>Genomes of endolithic fungi from Antarctica.</title>
        <authorList>
            <person name="Coleine C."/>
            <person name="Masonjones S."/>
            <person name="Stajich J.E."/>
        </authorList>
    </citation>
    <scope>NUCLEOTIDE SEQUENCE [LARGE SCALE GENOMIC DNA]</scope>
    <source>
        <strain evidence="3 4">CCFEE 6314</strain>
    </source>
</reference>
<gene>
    <name evidence="3" type="ORF">B0A52_08065</name>
</gene>
<organism evidence="3 4">
    <name type="scientific">Exophiala mesophila</name>
    <name type="common">Black yeast-like fungus</name>
    <dbReference type="NCBI Taxonomy" id="212818"/>
    <lineage>
        <taxon>Eukaryota</taxon>
        <taxon>Fungi</taxon>
        <taxon>Dikarya</taxon>
        <taxon>Ascomycota</taxon>
        <taxon>Pezizomycotina</taxon>
        <taxon>Eurotiomycetes</taxon>
        <taxon>Chaetothyriomycetidae</taxon>
        <taxon>Chaetothyriales</taxon>
        <taxon>Herpotrichiellaceae</taxon>
        <taxon>Exophiala</taxon>
    </lineage>
</organism>
<evidence type="ECO:0000313" key="4">
    <source>
        <dbReference type="Proteomes" id="UP000288859"/>
    </source>
</evidence>
<dbReference type="Proteomes" id="UP000288859">
    <property type="component" value="Unassembled WGS sequence"/>
</dbReference>
<dbReference type="OrthoDB" id="4161186at2759"/>
<dbReference type="Pfam" id="PF20516">
    <property type="entry name" value="PDDEXK_12"/>
    <property type="match status" value="1"/>
</dbReference>
<evidence type="ECO:0000259" key="2">
    <source>
        <dbReference type="Pfam" id="PF20516"/>
    </source>
</evidence>
<evidence type="ECO:0000256" key="1">
    <source>
        <dbReference type="SAM" id="MobiDB-lite"/>
    </source>
</evidence>
<name>A0A438MZX8_EXOME</name>
<proteinExistence type="predicted"/>
<feature type="region of interest" description="Disordered" evidence="1">
    <location>
        <begin position="21"/>
        <end position="125"/>
    </location>
</feature>
<protein>
    <recommendedName>
        <fullName evidence="2">PD-(D/E)XK nuclease-like domain-containing protein</fullName>
    </recommendedName>
</protein>
<accession>A0A438MZX8</accession>
<dbReference type="EMBL" id="NAJM01000033">
    <property type="protein sequence ID" value="RVX68998.1"/>
    <property type="molecule type" value="Genomic_DNA"/>
</dbReference>
<comment type="caution">
    <text evidence="3">The sequence shown here is derived from an EMBL/GenBank/DDBJ whole genome shotgun (WGS) entry which is preliminary data.</text>
</comment>
<feature type="domain" description="PD-(D/E)XK nuclease-like" evidence="2">
    <location>
        <begin position="253"/>
        <end position="479"/>
    </location>
</feature>
<feature type="compositionally biased region" description="Basic and acidic residues" evidence="1">
    <location>
        <begin position="110"/>
        <end position="122"/>
    </location>
</feature>
<dbReference type="AlphaFoldDB" id="A0A438MZX8"/>
<sequence length="491" mass="54332">MASSDRELKLFSNAQVVQAWMSDSSCPPQSPVPALRSNKRKRGVLQSLHPNMASKDSYLPPSTPNLKGAAKKKSRHEKHSDIAEIGAEAGEEEKTPQPRRTRGSRSSARTQKDIRGIPHDVTNEPYDQTSLVLGTPQPSLQSAYVSALEKKITLASTPKSHSLSSASGSNARSRSPVKSMADLYLSDKPIRDVMFGSNTAQLPGDIRNMYKSLKSLSDGEEVLPAAIRDKIAAVAGDMEPLRPYMFSHVLTEDANLERLSCELTEIAEIRDASRRCAQDHVSEAAWNDEVHSRILRLALKTCDGVEHQNITTARVIASLVPRHISGDSLKAKMVDYSINLKPSEKMGDRIRQLLQTQPSDLQAINQTAYGPVRYRPIAISIETKTLDASEQEARMQLGMWTAAYFNRIRSFTNEGLEMPTLPQLYSFGPQWALLFASESSSQLGLLGKLIVGDTSIVLGCYKLLAVIRHLCAWATTSFRRWLHVNVLEIKT</sequence>
<feature type="compositionally biased region" description="Low complexity" evidence="1">
    <location>
        <begin position="160"/>
        <end position="174"/>
    </location>
</feature>
<dbReference type="InterPro" id="IPR046797">
    <property type="entry name" value="PDDEXK_12"/>
</dbReference>
<feature type="region of interest" description="Disordered" evidence="1">
    <location>
        <begin position="155"/>
        <end position="174"/>
    </location>
</feature>
<evidence type="ECO:0000313" key="3">
    <source>
        <dbReference type="EMBL" id="RVX68998.1"/>
    </source>
</evidence>